<evidence type="ECO:0000259" key="2">
    <source>
        <dbReference type="Pfam" id="PF09922"/>
    </source>
</evidence>
<keyword evidence="1" id="KW-1133">Transmembrane helix</keyword>
<dbReference type="PIRSF" id="PIRSF031509">
    <property type="entry name" value="Cell_wall_LiaF/YvqF"/>
    <property type="match status" value="1"/>
</dbReference>
<dbReference type="NCBIfam" id="NF040535">
    <property type="entry name" value="LiaF_C_term"/>
    <property type="match status" value="1"/>
</dbReference>
<reference evidence="3 4" key="1">
    <citation type="submission" date="2023-07" db="EMBL/GenBank/DDBJ databases">
        <title>Genomic Encyclopedia of Type Strains, Phase IV (KMG-IV): sequencing the most valuable type-strain genomes for metagenomic binning, comparative biology and taxonomic classification.</title>
        <authorList>
            <person name="Goeker M."/>
        </authorList>
    </citation>
    <scope>NUCLEOTIDE SEQUENCE [LARGE SCALE GENOMIC DNA]</scope>
    <source>
        <strain evidence="3 4">DSM 17723</strain>
    </source>
</reference>
<keyword evidence="1" id="KW-0472">Membrane</keyword>
<accession>A0ABT9Z326</accession>
<keyword evidence="1" id="KW-0812">Transmembrane</keyword>
<dbReference type="RefSeq" id="WP_174879576.1">
    <property type="nucleotide sequence ID" value="NZ_CADEPK010000031.1"/>
</dbReference>
<evidence type="ECO:0000313" key="4">
    <source>
        <dbReference type="Proteomes" id="UP001232245"/>
    </source>
</evidence>
<feature type="domain" description="Cell wall-active antibiotics response LiaF-like C-terminal" evidence="2">
    <location>
        <begin position="127"/>
        <end position="239"/>
    </location>
</feature>
<dbReference type="InterPro" id="IPR047793">
    <property type="entry name" value="LiaF_C"/>
</dbReference>
<dbReference type="InterPro" id="IPR024425">
    <property type="entry name" value="LiaF-like_C"/>
</dbReference>
<evidence type="ECO:0000313" key="3">
    <source>
        <dbReference type="EMBL" id="MDQ0226660.1"/>
    </source>
</evidence>
<evidence type="ECO:0000256" key="1">
    <source>
        <dbReference type="SAM" id="Phobius"/>
    </source>
</evidence>
<sequence>MLRNMNTDYLNWIVLIGILLLLLEVVFFNGGLIIAVVLSTGCIYLGSRWKPGFMGKMLYWIGWIWLIVTVLNMITFRYFFCVVLVSIIVQFFQSQKKPKEIKPATLENVSKPGEFHKQGSLFKNKLFANQTTPEHVYEWNDINIQVGVGNTIIDLSDTVLPNGEAVISIRSLIGNIQILVPYEVEVQLNHSIIVGSVTIFQEKEHRIVNETVVYKSGEYDQAEQKVKIITAGLTGKLEVKRV</sequence>
<feature type="transmembrane region" description="Helical" evidence="1">
    <location>
        <begin position="12"/>
        <end position="45"/>
    </location>
</feature>
<dbReference type="InterPro" id="IPR016975">
    <property type="entry name" value="Cell_wall_LiaF"/>
</dbReference>
<protein>
    <submittedName>
        <fullName evidence="3">Lia operon protein LiaF</fullName>
    </submittedName>
</protein>
<dbReference type="Pfam" id="PF09922">
    <property type="entry name" value="LiaF-like_C"/>
    <property type="match status" value="1"/>
</dbReference>
<dbReference type="Proteomes" id="UP001232245">
    <property type="component" value="Unassembled WGS sequence"/>
</dbReference>
<proteinExistence type="predicted"/>
<gene>
    <name evidence="3" type="ORF">J2S02_003005</name>
</gene>
<feature type="transmembrane region" description="Helical" evidence="1">
    <location>
        <begin position="57"/>
        <end position="89"/>
    </location>
</feature>
<keyword evidence="4" id="KW-1185">Reference proteome</keyword>
<comment type="caution">
    <text evidence="3">The sequence shown here is derived from an EMBL/GenBank/DDBJ whole genome shotgun (WGS) entry which is preliminary data.</text>
</comment>
<organism evidence="3 4">
    <name type="scientific">Metabacillus niabensis</name>
    <dbReference type="NCBI Taxonomy" id="324854"/>
    <lineage>
        <taxon>Bacteria</taxon>
        <taxon>Bacillati</taxon>
        <taxon>Bacillota</taxon>
        <taxon>Bacilli</taxon>
        <taxon>Bacillales</taxon>
        <taxon>Bacillaceae</taxon>
        <taxon>Metabacillus</taxon>
    </lineage>
</organism>
<dbReference type="EMBL" id="JAUSTZ010000006">
    <property type="protein sequence ID" value="MDQ0226660.1"/>
    <property type="molecule type" value="Genomic_DNA"/>
</dbReference>
<name>A0ABT9Z326_9BACI</name>